<reference evidence="2 3" key="2">
    <citation type="submission" date="2018-07" db="EMBL/GenBank/DDBJ databases">
        <title>Pontibacter sp. 2b14 genomic sequence and assembly.</title>
        <authorList>
            <person name="Du Z.-J."/>
        </authorList>
    </citation>
    <scope>NUCLEOTIDE SEQUENCE [LARGE SCALE GENOMIC DNA]</scope>
    <source>
        <strain evidence="2 3">2b14</strain>
    </source>
</reference>
<accession>A0A364RFV2</accession>
<sequence>MKIKLTLIIFLAALNGCSSAQQKQAPDFCFQDYASPEALEAKRDSSLAFVNLVLNNEFEAAEKLYPAIFKIDVAPGMSEGPGYEPYLAEVGEFVYDYTNTYDIVPLAVFLENRYNSHNNVYDMLLRGSLRADSANVAAMFLLAKLRYENNITDDAYFLVQHMMKLEPENKKVRELHAWFQDNHEPLGMNLPSFDRFVREKVYYRELD</sequence>
<dbReference type="EMBL" id="QMDV01000002">
    <property type="protein sequence ID" value="RAU83154.1"/>
    <property type="molecule type" value="Genomic_DNA"/>
</dbReference>
<name>A0A364RFV2_9BACT</name>
<dbReference type="OrthoDB" id="9830366at2"/>
<gene>
    <name evidence="2" type="ORF">DP923_07965</name>
</gene>
<organism evidence="2 3">
    <name type="scientific">Pontibacter arcticus</name>
    <dbReference type="NCBI Taxonomy" id="2080288"/>
    <lineage>
        <taxon>Bacteria</taxon>
        <taxon>Pseudomonadati</taxon>
        <taxon>Bacteroidota</taxon>
        <taxon>Cytophagia</taxon>
        <taxon>Cytophagales</taxon>
        <taxon>Hymenobacteraceae</taxon>
        <taxon>Pontibacter</taxon>
    </lineage>
</organism>
<reference evidence="2 3" key="1">
    <citation type="submission" date="2018-06" db="EMBL/GenBank/DDBJ databases">
        <authorList>
            <person name="Liu Z.-W."/>
        </authorList>
    </citation>
    <scope>NUCLEOTIDE SEQUENCE [LARGE SCALE GENOMIC DNA]</scope>
    <source>
        <strain evidence="2 3">2b14</strain>
    </source>
</reference>
<dbReference type="Proteomes" id="UP000251692">
    <property type="component" value="Unassembled WGS sequence"/>
</dbReference>
<protein>
    <submittedName>
        <fullName evidence="2">Uncharacterized protein</fullName>
    </submittedName>
</protein>
<dbReference type="AlphaFoldDB" id="A0A364RFV2"/>
<evidence type="ECO:0000313" key="3">
    <source>
        <dbReference type="Proteomes" id="UP000251692"/>
    </source>
</evidence>
<proteinExistence type="predicted"/>
<feature type="signal peptide" evidence="1">
    <location>
        <begin position="1"/>
        <end position="20"/>
    </location>
</feature>
<evidence type="ECO:0000313" key="2">
    <source>
        <dbReference type="EMBL" id="RAU83154.1"/>
    </source>
</evidence>
<feature type="chain" id="PRO_5016957973" evidence="1">
    <location>
        <begin position="21"/>
        <end position="207"/>
    </location>
</feature>
<dbReference type="RefSeq" id="WP_112305304.1">
    <property type="nucleotide sequence ID" value="NZ_QMDV01000002.1"/>
</dbReference>
<comment type="caution">
    <text evidence="2">The sequence shown here is derived from an EMBL/GenBank/DDBJ whole genome shotgun (WGS) entry which is preliminary data.</text>
</comment>
<keyword evidence="1" id="KW-0732">Signal</keyword>
<keyword evidence="3" id="KW-1185">Reference proteome</keyword>
<evidence type="ECO:0000256" key="1">
    <source>
        <dbReference type="SAM" id="SignalP"/>
    </source>
</evidence>